<evidence type="ECO:0000256" key="1">
    <source>
        <dbReference type="SAM" id="Phobius"/>
    </source>
</evidence>
<dbReference type="Proteomes" id="UP000005959">
    <property type="component" value="Unassembled WGS sequence"/>
</dbReference>
<evidence type="ECO:0000313" key="2">
    <source>
        <dbReference type="EMBL" id="EHM42091.1"/>
    </source>
</evidence>
<name>G9Y782_HAFAL</name>
<dbReference type="EMBL" id="AGCI01000059">
    <property type="protein sequence ID" value="EHM42091.1"/>
    <property type="molecule type" value="Genomic_DNA"/>
</dbReference>
<evidence type="ECO:0000313" key="3">
    <source>
        <dbReference type="Proteomes" id="UP000005959"/>
    </source>
</evidence>
<keyword evidence="1" id="KW-0812">Transmembrane</keyword>
<comment type="caution">
    <text evidence="2">The sequence shown here is derived from an EMBL/GenBank/DDBJ whole genome shotgun (WGS) entry which is preliminary data.</text>
</comment>
<gene>
    <name evidence="2" type="ORF">HMPREF0454_02455</name>
</gene>
<reference evidence="2 3" key="1">
    <citation type="submission" date="2011-08" db="EMBL/GenBank/DDBJ databases">
        <authorList>
            <person name="Weinstock G."/>
            <person name="Sodergren E."/>
            <person name="Clifton S."/>
            <person name="Fulton L."/>
            <person name="Fulton B."/>
            <person name="Courtney L."/>
            <person name="Fronick C."/>
            <person name="Harrison M."/>
            <person name="Strong C."/>
            <person name="Farmer C."/>
            <person name="Delahaunty K."/>
            <person name="Markovic C."/>
            <person name="Hall O."/>
            <person name="Minx P."/>
            <person name="Tomlinson C."/>
            <person name="Mitreva M."/>
            <person name="Hou S."/>
            <person name="Chen J."/>
            <person name="Wollam A."/>
            <person name="Pepin K.H."/>
            <person name="Johnson M."/>
            <person name="Bhonagiri V."/>
            <person name="Zhang X."/>
            <person name="Suruliraj S."/>
            <person name="Warren W."/>
            <person name="Chinwalla A."/>
            <person name="Mardis E.R."/>
            <person name="Wilson R.K."/>
        </authorList>
    </citation>
    <scope>NUCLEOTIDE SEQUENCE [LARGE SCALE GENOMIC DNA]</scope>
    <source>
        <strain evidence="2 3">ATCC 51873</strain>
    </source>
</reference>
<protein>
    <submittedName>
        <fullName evidence="2">Uncharacterized protein</fullName>
    </submittedName>
</protein>
<accession>G9Y782</accession>
<feature type="transmembrane region" description="Helical" evidence="1">
    <location>
        <begin position="20"/>
        <end position="38"/>
    </location>
</feature>
<organism evidence="2 3">
    <name type="scientific">Hafnia alvei ATCC 51873</name>
    <dbReference type="NCBI Taxonomy" id="1002364"/>
    <lineage>
        <taxon>Bacteria</taxon>
        <taxon>Pseudomonadati</taxon>
        <taxon>Pseudomonadota</taxon>
        <taxon>Gammaproteobacteria</taxon>
        <taxon>Enterobacterales</taxon>
        <taxon>Hafniaceae</taxon>
        <taxon>Hafnia</taxon>
    </lineage>
</organism>
<proteinExistence type="predicted"/>
<dbReference type="AlphaFoldDB" id="G9Y782"/>
<dbReference type="HOGENOM" id="CLU_3234302_0_0_6"/>
<keyword evidence="1" id="KW-0472">Membrane</keyword>
<sequence length="43" mass="4975">MLLKQATDESIWLKVGKQGFVGWRAMIAIVTLWALLLFNENRI</sequence>
<keyword evidence="1" id="KW-1133">Transmembrane helix</keyword>